<keyword evidence="7" id="KW-1185">Reference proteome</keyword>
<feature type="DNA-binding region" description="H-T-H motif" evidence="4">
    <location>
        <begin position="36"/>
        <end position="55"/>
    </location>
</feature>
<dbReference type="SUPFAM" id="SSF46689">
    <property type="entry name" value="Homeodomain-like"/>
    <property type="match status" value="1"/>
</dbReference>
<dbReference type="EMBL" id="JACYXZ010000001">
    <property type="protein sequence ID" value="MBD8868052.1"/>
    <property type="molecule type" value="Genomic_DNA"/>
</dbReference>
<proteinExistence type="predicted"/>
<dbReference type="PROSITE" id="PS50977">
    <property type="entry name" value="HTH_TETR_2"/>
    <property type="match status" value="1"/>
</dbReference>
<dbReference type="GO" id="GO:0003700">
    <property type="term" value="F:DNA-binding transcription factor activity"/>
    <property type="evidence" value="ECO:0007669"/>
    <property type="project" value="TreeGrafter"/>
</dbReference>
<sequence length="197" mass="21578">MSQSANTLEGRKVTTAHRINVCALGLTDAHGLDGFTMEDLADAAGVSRRTLFNYFPSKVDAVLGREPVIEPALLERFRAGGPHGTLLDDIEVVVAELFAGDELTRDEADTARRVVRSTPRLILAVHERFEAAVTEFTSVILDREGPEFGQSRARLLVTLLASLYDLALDEVLDDPTGRRTMAEAFLDTLRTARDLLA</sequence>
<evidence type="ECO:0000313" key="6">
    <source>
        <dbReference type="EMBL" id="MBD8868052.1"/>
    </source>
</evidence>
<dbReference type="InterPro" id="IPR001647">
    <property type="entry name" value="HTH_TetR"/>
</dbReference>
<accession>A0A927PZU3</accession>
<dbReference type="AlphaFoldDB" id="A0A927PZU3"/>
<dbReference type="PANTHER" id="PTHR30055:SF234">
    <property type="entry name" value="HTH-TYPE TRANSCRIPTIONAL REGULATOR BETI"/>
    <property type="match status" value="1"/>
</dbReference>
<dbReference type="RefSeq" id="WP_192139392.1">
    <property type="nucleotide sequence ID" value="NZ_JACYXZ010000001.1"/>
</dbReference>
<dbReference type="InterPro" id="IPR009057">
    <property type="entry name" value="Homeodomain-like_sf"/>
</dbReference>
<dbReference type="Proteomes" id="UP000616839">
    <property type="component" value="Unassembled WGS sequence"/>
</dbReference>
<gene>
    <name evidence="6" type="ORF">IE331_00295</name>
</gene>
<comment type="caution">
    <text evidence="6">The sequence shown here is derived from an EMBL/GenBank/DDBJ whole genome shotgun (WGS) entry which is preliminary data.</text>
</comment>
<dbReference type="Gene3D" id="1.10.357.10">
    <property type="entry name" value="Tetracycline Repressor, domain 2"/>
    <property type="match status" value="1"/>
</dbReference>
<dbReference type="PANTHER" id="PTHR30055">
    <property type="entry name" value="HTH-TYPE TRANSCRIPTIONAL REGULATOR RUTR"/>
    <property type="match status" value="1"/>
</dbReference>
<feature type="domain" description="HTH tetR-type" evidence="5">
    <location>
        <begin position="13"/>
        <end position="73"/>
    </location>
</feature>
<name>A0A927PZU3_9ACTN</name>
<evidence type="ECO:0000259" key="5">
    <source>
        <dbReference type="PROSITE" id="PS50977"/>
    </source>
</evidence>
<evidence type="ECO:0000256" key="2">
    <source>
        <dbReference type="ARBA" id="ARBA00023125"/>
    </source>
</evidence>
<protein>
    <submittedName>
        <fullName evidence="6">TetR family transcriptional regulator</fullName>
    </submittedName>
</protein>
<reference evidence="6" key="1">
    <citation type="submission" date="2020-09" db="EMBL/GenBank/DDBJ databases">
        <title>Nocardioides sp. strain MJB4 16S ribosomal RNA gene Genome sequencing and assembly.</title>
        <authorList>
            <person name="Kim I."/>
        </authorList>
    </citation>
    <scope>NUCLEOTIDE SEQUENCE</scope>
    <source>
        <strain evidence="6">MJB4</strain>
    </source>
</reference>
<keyword evidence="3" id="KW-0804">Transcription</keyword>
<dbReference type="GO" id="GO:0000976">
    <property type="term" value="F:transcription cis-regulatory region binding"/>
    <property type="evidence" value="ECO:0007669"/>
    <property type="project" value="TreeGrafter"/>
</dbReference>
<evidence type="ECO:0000256" key="3">
    <source>
        <dbReference type="ARBA" id="ARBA00023163"/>
    </source>
</evidence>
<evidence type="ECO:0000256" key="4">
    <source>
        <dbReference type="PROSITE-ProRule" id="PRU00335"/>
    </source>
</evidence>
<evidence type="ECO:0000313" key="7">
    <source>
        <dbReference type="Proteomes" id="UP000616839"/>
    </source>
</evidence>
<dbReference type="Pfam" id="PF00440">
    <property type="entry name" value="TetR_N"/>
    <property type="match status" value="1"/>
</dbReference>
<dbReference type="InterPro" id="IPR050109">
    <property type="entry name" value="HTH-type_TetR-like_transc_reg"/>
</dbReference>
<keyword evidence="1" id="KW-0805">Transcription regulation</keyword>
<keyword evidence="2 4" id="KW-0238">DNA-binding</keyword>
<organism evidence="6 7">
    <name type="scientific">Nocardioides donggukensis</name>
    <dbReference type="NCBI Taxonomy" id="2774019"/>
    <lineage>
        <taxon>Bacteria</taxon>
        <taxon>Bacillati</taxon>
        <taxon>Actinomycetota</taxon>
        <taxon>Actinomycetes</taxon>
        <taxon>Propionibacteriales</taxon>
        <taxon>Nocardioidaceae</taxon>
        <taxon>Nocardioides</taxon>
    </lineage>
</organism>
<evidence type="ECO:0000256" key="1">
    <source>
        <dbReference type="ARBA" id="ARBA00023015"/>
    </source>
</evidence>